<sequence>MDGGYLTETGVATLSVSEEPMAKEDITRQNDKSLRAYGCPIA</sequence>
<organism evidence="1 2">
    <name type="scientific">Nonomuraea salmonea</name>
    <dbReference type="NCBI Taxonomy" id="46181"/>
    <lineage>
        <taxon>Bacteria</taxon>
        <taxon>Bacillati</taxon>
        <taxon>Actinomycetota</taxon>
        <taxon>Actinomycetes</taxon>
        <taxon>Streptosporangiales</taxon>
        <taxon>Streptosporangiaceae</taxon>
        <taxon>Nonomuraea</taxon>
    </lineage>
</organism>
<protein>
    <submittedName>
        <fullName evidence="1">Uncharacterized protein</fullName>
    </submittedName>
</protein>
<comment type="caution">
    <text evidence="1">The sequence shown here is derived from an EMBL/GenBank/DDBJ whole genome shotgun (WGS) entry which is preliminary data.</text>
</comment>
<proteinExistence type="predicted"/>
<dbReference type="EMBL" id="JBHMCF010000013">
    <property type="protein sequence ID" value="MFB9471554.1"/>
    <property type="molecule type" value="Genomic_DNA"/>
</dbReference>
<gene>
    <name evidence="1" type="ORF">ACFFR3_18690</name>
</gene>
<keyword evidence="2" id="KW-1185">Reference proteome</keyword>
<accession>A0ABV5NMM5</accession>
<dbReference type="RefSeq" id="WP_345391112.1">
    <property type="nucleotide sequence ID" value="NZ_BAAAXS010000001.1"/>
</dbReference>
<evidence type="ECO:0000313" key="1">
    <source>
        <dbReference type="EMBL" id="MFB9471554.1"/>
    </source>
</evidence>
<dbReference type="Proteomes" id="UP001589568">
    <property type="component" value="Unassembled WGS sequence"/>
</dbReference>
<evidence type="ECO:0000313" key="2">
    <source>
        <dbReference type="Proteomes" id="UP001589568"/>
    </source>
</evidence>
<reference evidence="1 2" key="1">
    <citation type="submission" date="2024-09" db="EMBL/GenBank/DDBJ databases">
        <authorList>
            <person name="Sun Q."/>
            <person name="Mori K."/>
        </authorList>
    </citation>
    <scope>NUCLEOTIDE SEQUENCE [LARGE SCALE GENOMIC DNA]</scope>
    <source>
        <strain evidence="1 2">JCM 3324</strain>
    </source>
</reference>
<name>A0ABV5NMM5_9ACTN</name>